<evidence type="ECO:0000256" key="8">
    <source>
        <dbReference type="PIRSR" id="PIRSR615500-1"/>
    </source>
</evidence>
<dbReference type="Gene3D" id="2.60.40.2310">
    <property type="match status" value="1"/>
</dbReference>
<evidence type="ECO:0000256" key="7">
    <source>
        <dbReference type="ARBA" id="ARBA00022825"/>
    </source>
</evidence>
<keyword evidence="6 9" id="KW-0378">Hydrolase</keyword>
<dbReference type="InterPro" id="IPR003137">
    <property type="entry name" value="PA_domain"/>
</dbReference>
<keyword evidence="3" id="KW-0964">Secreted</keyword>
<organism evidence="15 16">
    <name type="scientific">Mucuna pruriens</name>
    <name type="common">Velvet bean</name>
    <name type="synonym">Dolichos pruriens</name>
    <dbReference type="NCBI Taxonomy" id="157652"/>
    <lineage>
        <taxon>Eukaryota</taxon>
        <taxon>Viridiplantae</taxon>
        <taxon>Streptophyta</taxon>
        <taxon>Embryophyta</taxon>
        <taxon>Tracheophyta</taxon>
        <taxon>Spermatophyta</taxon>
        <taxon>Magnoliopsida</taxon>
        <taxon>eudicotyledons</taxon>
        <taxon>Gunneridae</taxon>
        <taxon>Pentapetalae</taxon>
        <taxon>rosids</taxon>
        <taxon>fabids</taxon>
        <taxon>Fabales</taxon>
        <taxon>Fabaceae</taxon>
        <taxon>Papilionoideae</taxon>
        <taxon>50 kb inversion clade</taxon>
        <taxon>NPAAA clade</taxon>
        <taxon>indigoferoid/millettioid clade</taxon>
        <taxon>Phaseoleae</taxon>
        <taxon>Mucuna</taxon>
    </lineage>
</organism>
<evidence type="ECO:0000256" key="5">
    <source>
        <dbReference type="ARBA" id="ARBA00022729"/>
    </source>
</evidence>
<keyword evidence="5 10" id="KW-0732">Signal</keyword>
<sequence length="788" mass="84565">MDGSIFYLHLLVSSFLIFTLLLNAVHASKKCYIVYLGAHSHGPFPSSVDLETATHSHYDLLGSILGSHEKAKEAIIYSYNKHINGFAAALDEEAAEDIAKNPSVVSVFLSKEHKLHTTRSWEFLGLQRNGINSAWQKGRFGENTIIANIDTGVWPESKSFTDEGIGPVPAKWRGGNVCQINKLRGSNKVPCNRKLIGARFFNKAYEAYNGKLPPRQQTARDLVGHGTHTLSTSGGNFVEGANVFGVGNGTAKGGSPRARVAAYKACWSLTDVASCFGADVLAAIDQAISDGVDVISVSIGGPSSLSAQQIFTDEVSIGAFHALSKNILVLASAGNDGPKPATVINVAPWLFTIAASTLDRDFTSTLTLGNNQQIMGASLFVNIPPNQSFSLILATDAKLANASNRDAQFCKAGTLDPRKVNGKIVSCLRQGKIKSVAEGQEALSAGAKGMILGNQKQNGNTLLAEPHVLSTVNFPQKHKITTPGRFDITATDDTAINSNTTIRMSRARTLLGRRPAPVMASFSSRGPNKIQPSILKPDVTAPGVNILAAYSLFASASNLPSDTRRGFKFNVLQGTSMSCPHVAGIAGFLKTLHPDWSPAAIKSAIMTTASTRDNTNRPIRDAFDKKLANPFAYGSGHVQPNSAIDPGLIYDLSIVDYLNFLCASGYDQQLISALNFNRTFICSGSHSITDLNYPSITLPNLGLNAVTVTRTVTNVGPPSTYSAKAQLRGYNIDVVPNSLTFKKIGEKKTFKVIVQATSVTKRGNYNFGELLWTNGKHVVRSPITVRRK</sequence>
<evidence type="ECO:0000259" key="13">
    <source>
        <dbReference type="Pfam" id="PF05922"/>
    </source>
</evidence>
<dbReference type="FunFam" id="3.30.70.80:FF:000002">
    <property type="entry name" value="Subtilisin-like protease SBT5.3"/>
    <property type="match status" value="1"/>
</dbReference>
<dbReference type="InterPro" id="IPR036852">
    <property type="entry name" value="Peptidase_S8/S53_dom_sf"/>
</dbReference>
<evidence type="ECO:0000256" key="9">
    <source>
        <dbReference type="PROSITE-ProRule" id="PRU01240"/>
    </source>
</evidence>
<dbReference type="Pfam" id="PF05922">
    <property type="entry name" value="Inhibitor_I9"/>
    <property type="match status" value="1"/>
</dbReference>
<dbReference type="OrthoDB" id="206201at2759"/>
<dbReference type="InterPro" id="IPR045051">
    <property type="entry name" value="SBT"/>
</dbReference>
<evidence type="ECO:0000256" key="4">
    <source>
        <dbReference type="ARBA" id="ARBA00022670"/>
    </source>
</evidence>
<dbReference type="CDD" id="cd04852">
    <property type="entry name" value="Peptidases_S8_3"/>
    <property type="match status" value="1"/>
</dbReference>
<dbReference type="Pfam" id="PF02225">
    <property type="entry name" value="PA"/>
    <property type="match status" value="1"/>
</dbReference>
<proteinExistence type="inferred from homology"/>
<dbReference type="GO" id="GO:0005576">
    <property type="term" value="C:extracellular region"/>
    <property type="evidence" value="ECO:0007669"/>
    <property type="project" value="UniProtKB-SubCell"/>
</dbReference>
<dbReference type="Pfam" id="PF17766">
    <property type="entry name" value="fn3_6"/>
    <property type="match status" value="1"/>
</dbReference>
<dbReference type="PRINTS" id="PR00723">
    <property type="entry name" value="SUBTILISIN"/>
</dbReference>
<evidence type="ECO:0000259" key="12">
    <source>
        <dbReference type="Pfam" id="PF02225"/>
    </source>
</evidence>
<feature type="signal peptide" evidence="10">
    <location>
        <begin position="1"/>
        <end position="27"/>
    </location>
</feature>
<dbReference type="InterPro" id="IPR034197">
    <property type="entry name" value="Peptidases_S8_3"/>
</dbReference>
<dbReference type="InterPro" id="IPR041469">
    <property type="entry name" value="Subtilisin-like_FN3"/>
</dbReference>
<feature type="domain" description="PA" evidence="12">
    <location>
        <begin position="399"/>
        <end position="478"/>
    </location>
</feature>
<dbReference type="PANTHER" id="PTHR10795">
    <property type="entry name" value="PROPROTEIN CONVERTASE SUBTILISIN/KEXIN"/>
    <property type="match status" value="1"/>
</dbReference>
<feature type="active site" description="Charge relay system" evidence="8 9">
    <location>
        <position position="150"/>
    </location>
</feature>
<dbReference type="InterPro" id="IPR015500">
    <property type="entry name" value="Peptidase_S8_subtilisin-rel"/>
</dbReference>
<keyword evidence="16" id="KW-1185">Reference proteome</keyword>
<comment type="caution">
    <text evidence="15">The sequence shown here is derived from an EMBL/GenBank/DDBJ whole genome shotgun (WGS) entry which is preliminary data.</text>
</comment>
<dbReference type="SUPFAM" id="SSF52743">
    <property type="entry name" value="Subtilisin-like"/>
    <property type="match status" value="1"/>
</dbReference>
<keyword evidence="7 9" id="KW-0720">Serine protease</keyword>
<dbReference type="CDD" id="cd02120">
    <property type="entry name" value="PA_subtilisin_like"/>
    <property type="match status" value="1"/>
</dbReference>
<evidence type="ECO:0000259" key="11">
    <source>
        <dbReference type="Pfam" id="PF00082"/>
    </source>
</evidence>
<feature type="active site" description="Charge relay system" evidence="8 9">
    <location>
        <position position="576"/>
    </location>
</feature>
<dbReference type="InterPro" id="IPR023828">
    <property type="entry name" value="Peptidase_S8_Ser-AS"/>
</dbReference>
<dbReference type="Proteomes" id="UP000257109">
    <property type="component" value="Unassembled WGS sequence"/>
</dbReference>
<dbReference type="PROSITE" id="PS51892">
    <property type="entry name" value="SUBTILASE"/>
    <property type="match status" value="1"/>
</dbReference>
<dbReference type="AlphaFoldDB" id="A0A371EF85"/>
<comment type="similarity">
    <text evidence="2 9">Belongs to the peptidase S8 family.</text>
</comment>
<evidence type="ECO:0000256" key="2">
    <source>
        <dbReference type="ARBA" id="ARBA00011073"/>
    </source>
</evidence>
<gene>
    <name evidence="15" type="ORF">CR513_56701</name>
</gene>
<comment type="subcellular location">
    <subcellularLocation>
        <location evidence="1">Secreted</location>
    </subcellularLocation>
</comment>
<dbReference type="PROSITE" id="PS00138">
    <property type="entry name" value="SUBTILASE_SER"/>
    <property type="match status" value="1"/>
</dbReference>
<dbReference type="GO" id="GO:0006508">
    <property type="term" value="P:proteolysis"/>
    <property type="evidence" value="ECO:0007669"/>
    <property type="project" value="UniProtKB-KW"/>
</dbReference>
<keyword evidence="4 9" id="KW-0645">Protease</keyword>
<dbReference type="Gene3D" id="3.40.50.200">
    <property type="entry name" value="Peptidase S8/S53 domain"/>
    <property type="match status" value="1"/>
</dbReference>
<protein>
    <submittedName>
        <fullName evidence="15">Subtilisin-like protease</fullName>
    </submittedName>
</protein>
<dbReference type="InterPro" id="IPR037045">
    <property type="entry name" value="S8pro/Inhibitor_I9_sf"/>
</dbReference>
<name>A0A371EF85_MUCPR</name>
<evidence type="ECO:0000256" key="3">
    <source>
        <dbReference type="ARBA" id="ARBA00022525"/>
    </source>
</evidence>
<dbReference type="Gene3D" id="3.30.70.80">
    <property type="entry name" value="Peptidase S8 propeptide/proteinase inhibitor I9"/>
    <property type="match status" value="1"/>
</dbReference>
<dbReference type="GO" id="GO:0009610">
    <property type="term" value="P:response to symbiotic fungus"/>
    <property type="evidence" value="ECO:0007669"/>
    <property type="project" value="UniProtKB-ARBA"/>
</dbReference>
<dbReference type="Pfam" id="PF00082">
    <property type="entry name" value="Peptidase_S8"/>
    <property type="match status" value="1"/>
</dbReference>
<accession>A0A371EF85</accession>
<evidence type="ECO:0000256" key="1">
    <source>
        <dbReference type="ARBA" id="ARBA00004613"/>
    </source>
</evidence>
<reference evidence="15" key="1">
    <citation type="submission" date="2018-05" db="EMBL/GenBank/DDBJ databases">
        <title>Draft genome of Mucuna pruriens seed.</title>
        <authorList>
            <person name="Nnadi N.E."/>
            <person name="Vos R."/>
            <person name="Hasami M.H."/>
            <person name="Devisetty U.K."/>
            <person name="Aguiy J.C."/>
        </authorList>
    </citation>
    <scope>NUCLEOTIDE SEQUENCE [LARGE SCALE GENOMIC DNA]</scope>
    <source>
        <strain evidence="15">JCA_2017</strain>
    </source>
</reference>
<feature type="domain" description="Peptidase S8/S53" evidence="11">
    <location>
        <begin position="141"/>
        <end position="632"/>
    </location>
</feature>
<dbReference type="EMBL" id="QJKJ01014255">
    <property type="protein sequence ID" value="RDX64710.1"/>
    <property type="molecule type" value="Genomic_DNA"/>
</dbReference>
<dbReference type="InterPro" id="IPR010259">
    <property type="entry name" value="S8pro/Inhibitor_I9"/>
</dbReference>
<feature type="domain" description="Subtilisin-like protease fibronectin type-III" evidence="14">
    <location>
        <begin position="690"/>
        <end position="785"/>
    </location>
</feature>
<dbReference type="Gene3D" id="3.50.30.30">
    <property type="match status" value="1"/>
</dbReference>
<feature type="domain" description="Inhibitor I9" evidence="13">
    <location>
        <begin position="32"/>
        <end position="116"/>
    </location>
</feature>
<dbReference type="GO" id="GO:0009609">
    <property type="term" value="P:response to symbiotic bacterium"/>
    <property type="evidence" value="ECO:0007669"/>
    <property type="project" value="UniProtKB-ARBA"/>
</dbReference>
<evidence type="ECO:0000256" key="6">
    <source>
        <dbReference type="ARBA" id="ARBA00022801"/>
    </source>
</evidence>
<evidence type="ECO:0000313" key="16">
    <source>
        <dbReference type="Proteomes" id="UP000257109"/>
    </source>
</evidence>
<dbReference type="GO" id="GO:0004252">
    <property type="term" value="F:serine-type endopeptidase activity"/>
    <property type="evidence" value="ECO:0007669"/>
    <property type="project" value="UniProtKB-UniRule"/>
</dbReference>
<dbReference type="InterPro" id="IPR000209">
    <property type="entry name" value="Peptidase_S8/S53_dom"/>
</dbReference>
<feature type="non-terminal residue" evidence="15">
    <location>
        <position position="1"/>
    </location>
</feature>
<feature type="active site" description="Charge relay system" evidence="8 9">
    <location>
        <position position="225"/>
    </location>
</feature>
<dbReference type="FunFam" id="3.40.50.200:FF:000006">
    <property type="entry name" value="Subtilisin-like protease SBT1.5"/>
    <property type="match status" value="1"/>
</dbReference>
<evidence type="ECO:0000256" key="10">
    <source>
        <dbReference type="SAM" id="SignalP"/>
    </source>
</evidence>
<evidence type="ECO:0000313" key="15">
    <source>
        <dbReference type="EMBL" id="RDX64710.1"/>
    </source>
</evidence>
<feature type="chain" id="PRO_5016713811" evidence="10">
    <location>
        <begin position="28"/>
        <end position="788"/>
    </location>
</feature>
<evidence type="ECO:0000259" key="14">
    <source>
        <dbReference type="Pfam" id="PF17766"/>
    </source>
</evidence>